<dbReference type="PANTHER" id="PTHR33630:SF9">
    <property type="entry name" value="CUTINASE 4"/>
    <property type="match status" value="1"/>
</dbReference>
<keyword evidence="4" id="KW-1185">Reference proteome</keyword>
<dbReference type="SUPFAM" id="SSF53474">
    <property type="entry name" value="alpha/beta-Hydrolases"/>
    <property type="match status" value="1"/>
</dbReference>
<sequence length="392" mass="41525">MPHTPLIPPSCHGHLCLACRLGVPYVPRREGTSVRRLRSLLVLDRRSRTNLTASDRVEGMVANSQPVFRAAEQSPTIEERQALIKRNRPRFSARKALELISSAISESSPDDPRPYCTDLLVPLVERQYGGFGGYSGGFGGFGGSSSGSSTTGCATGVHIIVARASTEAAGEGIIGQVATQVKNQIPGSSSEAISYPATLYNYLASESAGVAAMTAAIQSYTQRCPDSKIVLMGYSQGAQVVGDSLCGSSGLYGGGGHSFPSGFSYPSSPYIFSGFKRSSMPSELATESPVAKRSVEERQLPSDETKNIVAVIQMGDPTFVPGKSYDVGTSVTRGLFPRSNTACFDQFASRIQSYCDAGDEFCASGASLAVHLSYVTKYGSQATQFVVNKARA</sequence>
<protein>
    <submittedName>
        <fullName evidence="3">BY PROTMAP: gi|342321077|gb|EGU13015.1| Cutinase [Rhodotorula glutinis ATCC 204091]</fullName>
    </submittedName>
</protein>
<dbReference type="STRING" id="5286.A0A0K3CBS4"/>
<dbReference type="InterPro" id="IPR029058">
    <property type="entry name" value="AB_hydrolase_fold"/>
</dbReference>
<dbReference type="Pfam" id="PF01083">
    <property type="entry name" value="Cutinase"/>
    <property type="match status" value="1"/>
</dbReference>
<evidence type="ECO:0000313" key="4">
    <source>
        <dbReference type="Proteomes" id="UP000199069"/>
    </source>
</evidence>
<evidence type="ECO:0000256" key="1">
    <source>
        <dbReference type="ARBA" id="ARBA00022801"/>
    </source>
</evidence>
<dbReference type="Gene3D" id="3.40.50.1820">
    <property type="entry name" value="alpha/beta hydrolase"/>
    <property type="match status" value="1"/>
</dbReference>
<dbReference type="OMA" id="DPFCDSG"/>
<gene>
    <name evidence="3" type="primary">FGENESH: predicted gene_5.610</name>
    <name evidence="3" type="ORF">BN2166_0030650</name>
</gene>
<keyword evidence="1" id="KW-0378">Hydrolase</keyword>
<evidence type="ECO:0000313" key="3">
    <source>
        <dbReference type="EMBL" id="CTR07204.1"/>
    </source>
</evidence>
<evidence type="ECO:0000256" key="2">
    <source>
        <dbReference type="ARBA" id="ARBA00023157"/>
    </source>
</evidence>
<organism evidence="3 4">
    <name type="scientific">Rhodotorula toruloides</name>
    <name type="common">Yeast</name>
    <name type="synonym">Rhodosporidium toruloides</name>
    <dbReference type="NCBI Taxonomy" id="5286"/>
    <lineage>
        <taxon>Eukaryota</taxon>
        <taxon>Fungi</taxon>
        <taxon>Dikarya</taxon>
        <taxon>Basidiomycota</taxon>
        <taxon>Pucciniomycotina</taxon>
        <taxon>Microbotryomycetes</taxon>
        <taxon>Sporidiobolales</taxon>
        <taxon>Sporidiobolaceae</taxon>
        <taxon>Rhodotorula</taxon>
    </lineage>
</organism>
<accession>A0A0K3CBS4</accession>
<dbReference type="SMART" id="SM01110">
    <property type="entry name" value="Cutinase"/>
    <property type="match status" value="1"/>
</dbReference>
<keyword evidence="2" id="KW-1015">Disulfide bond</keyword>
<name>A0A0K3CBS4_RHOTO</name>
<proteinExistence type="predicted"/>
<dbReference type="PANTHER" id="PTHR33630">
    <property type="entry name" value="CUTINASE RV1984C-RELATED-RELATED"/>
    <property type="match status" value="1"/>
</dbReference>
<dbReference type="InterPro" id="IPR000675">
    <property type="entry name" value="Cutinase/axe"/>
</dbReference>
<dbReference type="Proteomes" id="UP000199069">
    <property type="component" value="Unassembled WGS sequence"/>
</dbReference>
<dbReference type="EMBL" id="CWKI01000005">
    <property type="protein sequence ID" value="CTR07204.1"/>
    <property type="molecule type" value="Genomic_DNA"/>
</dbReference>
<dbReference type="GO" id="GO:0052689">
    <property type="term" value="F:carboxylic ester hydrolase activity"/>
    <property type="evidence" value="ECO:0007669"/>
    <property type="project" value="UniProtKB-ARBA"/>
</dbReference>
<dbReference type="AlphaFoldDB" id="A0A0K3CBS4"/>
<reference evidence="3 4" key="1">
    <citation type="submission" date="2015-07" db="EMBL/GenBank/DDBJ databases">
        <authorList>
            <person name="Cajimat M.N.B."/>
            <person name="Milazzo M.L."/>
            <person name="Fulhorst C.F."/>
        </authorList>
    </citation>
    <scope>NUCLEOTIDE SEQUENCE [LARGE SCALE GENOMIC DNA]</scope>
    <source>
        <strain evidence="3">Single colony</strain>
    </source>
</reference>